<dbReference type="SUPFAM" id="SSF56219">
    <property type="entry name" value="DNase I-like"/>
    <property type="match status" value="1"/>
</dbReference>
<protein>
    <submittedName>
        <fullName evidence="3">Endonuclease exonuclease phosphatase family</fullName>
    </submittedName>
</protein>
<feature type="chain" id="PRO_5017192202" evidence="1">
    <location>
        <begin position="26"/>
        <end position="510"/>
    </location>
</feature>
<dbReference type="InterPro" id="IPR005135">
    <property type="entry name" value="Endo/exonuclease/phosphatase"/>
</dbReference>
<dbReference type="Pfam" id="PF03372">
    <property type="entry name" value="Exo_endo_phos"/>
    <property type="match status" value="1"/>
</dbReference>
<dbReference type="SUPFAM" id="SSF49313">
    <property type="entry name" value="Cadherin-like"/>
    <property type="match status" value="1"/>
</dbReference>
<accession>A0A395SAF4</accession>
<dbReference type="InterPro" id="IPR013783">
    <property type="entry name" value="Ig-like_fold"/>
</dbReference>
<dbReference type="GO" id="GO:0005509">
    <property type="term" value="F:calcium ion binding"/>
    <property type="evidence" value="ECO:0007669"/>
    <property type="project" value="InterPro"/>
</dbReference>
<keyword evidence="3" id="KW-0378">Hydrolase</keyword>
<evidence type="ECO:0000259" key="2">
    <source>
        <dbReference type="Pfam" id="PF03372"/>
    </source>
</evidence>
<dbReference type="Proteomes" id="UP000266234">
    <property type="component" value="Unassembled WGS sequence"/>
</dbReference>
<organism evidence="3 4">
    <name type="scientific">Fusarium longipes</name>
    <dbReference type="NCBI Taxonomy" id="694270"/>
    <lineage>
        <taxon>Eukaryota</taxon>
        <taxon>Fungi</taxon>
        <taxon>Dikarya</taxon>
        <taxon>Ascomycota</taxon>
        <taxon>Pezizomycotina</taxon>
        <taxon>Sordariomycetes</taxon>
        <taxon>Hypocreomycetidae</taxon>
        <taxon>Hypocreales</taxon>
        <taxon>Nectriaceae</taxon>
        <taxon>Fusarium</taxon>
    </lineage>
</organism>
<evidence type="ECO:0000256" key="1">
    <source>
        <dbReference type="SAM" id="SignalP"/>
    </source>
</evidence>
<keyword evidence="1" id="KW-0732">Signal</keyword>
<keyword evidence="3" id="KW-0269">Exonuclease</keyword>
<sequence length="510" mass="55129">MRLFQSPLVAVASALWLSLCPSVQAQNPSASGSLSLNTNQPSWTFDYSTENANDQNWVGLYYSAGGGPVDQKKGSSNSIKWKWAPRSQGSVQIDTGSLEPGNYTAYFLANNGYTWLAEPLQVIKGREFGGDVSFIVTDVSLPNARAGDKYSHSISGLVRGGSSDVSFSSEGSNVDWIKVSSDGIISGTPTSSAGEAVVTIRATGTDSASSAVFTINVAGSGDALLSQLKVLSLNMWNGGTGVTNYHDKQVKFLASSGADVVGIQEDQQGRHVPRLADALGWYHWSSGGDVGILSKYPITADYGVISGPARSGGVKIALDGTNKEINFFVAHLGYTPYGPYDTCFDHYPVDKIIEREAQSGRTPQMKETLEGMKSHLDNADDTPVFLVGDFNAPSHLDYTDGLKEKNCGYTGIKWPTSVLPEEAGLIDSFRVAHPDPVKEQGITWSPIYIWNGGRRRPEPLDRIDFVLHKGKGLKVTDSHTVVVGEPKPQPNHKDNEWFSDHRAVLTTYEI</sequence>
<evidence type="ECO:0000313" key="3">
    <source>
        <dbReference type="EMBL" id="RGP69072.1"/>
    </source>
</evidence>
<gene>
    <name evidence="3" type="ORF">FLONG3_7925</name>
</gene>
<dbReference type="AlphaFoldDB" id="A0A395SAF4"/>
<keyword evidence="3" id="KW-0255">Endonuclease</keyword>
<reference evidence="3 4" key="1">
    <citation type="journal article" date="2018" name="PLoS Pathog.">
        <title>Evolution of structural diversity of trichothecenes, a family of toxins produced by plant pathogenic and entomopathogenic fungi.</title>
        <authorList>
            <person name="Proctor R.H."/>
            <person name="McCormick S.P."/>
            <person name="Kim H.S."/>
            <person name="Cardoza R.E."/>
            <person name="Stanley A.M."/>
            <person name="Lindo L."/>
            <person name="Kelly A."/>
            <person name="Brown D.W."/>
            <person name="Lee T."/>
            <person name="Vaughan M.M."/>
            <person name="Alexander N.J."/>
            <person name="Busman M."/>
            <person name="Gutierrez S."/>
        </authorList>
    </citation>
    <scope>NUCLEOTIDE SEQUENCE [LARGE SCALE GENOMIC DNA]</scope>
    <source>
        <strain evidence="3 4">NRRL 20695</strain>
    </source>
</reference>
<dbReference type="PANTHER" id="PTHR41349">
    <property type="match status" value="1"/>
</dbReference>
<keyword evidence="4" id="KW-1185">Reference proteome</keyword>
<dbReference type="OrthoDB" id="276515at2759"/>
<dbReference type="EMBL" id="PXOG01000186">
    <property type="protein sequence ID" value="RGP69072.1"/>
    <property type="molecule type" value="Genomic_DNA"/>
</dbReference>
<dbReference type="Gene3D" id="3.60.10.10">
    <property type="entry name" value="Endonuclease/exonuclease/phosphatase"/>
    <property type="match status" value="1"/>
</dbReference>
<name>A0A395SAF4_9HYPO</name>
<evidence type="ECO:0000313" key="4">
    <source>
        <dbReference type="Proteomes" id="UP000266234"/>
    </source>
</evidence>
<feature type="domain" description="Endonuclease/exonuclease/phosphatase" evidence="2">
    <location>
        <begin position="232"/>
        <end position="501"/>
    </location>
</feature>
<dbReference type="InterPro" id="IPR015919">
    <property type="entry name" value="Cadherin-like_sf"/>
</dbReference>
<dbReference type="GO" id="GO:0004527">
    <property type="term" value="F:exonuclease activity"/>
    <property type="evidence" value="ECO:0007669"/>
    <property type="project" value="UniProtKB-KW"/>
</dbReference>
<dbReference type="Gene3D" id="2.60.40.10">
    <property type="entry name" value="Immunoglobulins"/>
    <property type="match status" value="1"/>
</dbReference>
<comment type="caution">
    <text evidence="3">The sequence shown here is derived from an EMBL/GenBank/DDBJ whole genome shotgun (WGS) entry which is preliminary data.</text>
</comment>
<feature type="signal peptide" evidence="1">
    <location>
        <begin position="1"/>
        <end position="25"/>
    </location>
</feature>
<dbReference type="PANTHER" id="PTHR41349:SF1">
    <property type="entry name" value="PROTEIN CBG08683"/>
    <property type="match status" value="1"/>
</dbReference>
<dbReference type="GO" id="GO:0016020">
    <property type="term" value="C:membrane"/>
    <property type="evidence" value="ECO:0007669"/>
    <property type="project" value="InterPro"/>
</dbReference>
<dbReference type="GO" id="GO:0004519">
    <property type="term" value="F:endonuclease activity"/>
    <property type="evidence" value="ECO:0007669"/>
    <property type="project" value="UniProtKB-KW"/>
</dbReference>
<keyword evidence="3" id="KW-0540">Nuclease</keyword>
<dbReference type="STRING" id="694270.A0A395SAF4"/>
<proteinExistence type="predicted"/>
<dbReference type="InterPro" id="IPR036691">
    <property type="entry name" value="Endo/exonu/phosph_ase_sf"/>
</dbReference>